<dbReference type="AlphaFoldDB" id="A0AAV9HSQ3"/>
<dbReference type="InterPro" id="IPR000195">
    <property type="entry name" value="Rab-GAP-TBC_dom"/>
</dbReference>
<feature type="domain" description="Rab-GAP TBC" evidence="3">
    <location>
        <begin position="36"/>
        <end position="298"/>
    </location>
</feature>
<gene>
    <name evidence="4" type="ORF">QBC42DRAFT_78643</name>
</gene>
<dbReference type="InterPro" id="IPR035969">
    <property type="entry name" value="Rab-GAP_TBC_sf"/>
</dbReference>
<dbReference type="FunFam" id="1.10.8.270:FF:000031">
    <property type="entry name" value="TBC1 domain family member 5"/>
    <property type="match status" value="1"/>
</dbReference>
<dbReference type="PANTHER" id="PTHR22957">
    <property type="entry name" value="TBC1 DOMAIN FAMILY MEMBER GTPASE-ACTIVATING PROTEIN"/>
    <property type="match status" value="1"/>
</dbReference>
<dbReference type="SMART" id="SM00164">
    <property type="entry name" value="TBC"/>
    <property type="match status" value="1"/>
</dbReference>
<evidence type="ECO:0000256" key="1">
    <source>
        <dbReference type="ARBA" id="ARBA00022468"/>
    </source>
</evidence>
<dbReference type="Proteomes" id="UP001321749">
    <property type="component" value="Unassembled WGS sequence"/>
</dbReference>
<evidence type="ECO:0000256" key="2">
    <source>
        <dbReference type="SAM" id="MobiDB-lite"/>
    </source>
</evidence>
<reference evidence="4" key="2">
    <citation type="submission" date="2023-06" db="EMBL/GenBank/DDBJ databases">
        <authorList>
            <consortium name="Lawrence Berkeley National Laboratory"/>
            <person name="Mondo S.J."/>
            <person name="Hensen N."/>
            <person name="Bonometti L."/>
            <person name="Westerberg I."/>
            <person name="Brannstrom I.O."/>
            <person name="Guillou S."/>
            <person name="Cros-Aarteil S."/>
            <person name="Calhoun S."/>
            <person name="Haridas S."/>
            <person name="Kuo A."/>
            <person name="Pangilinan J."/>
            <person name="Riley R."/>
            <person name="Labutti K."/>
            <person name="Andreopoulos B."/>
            <person name="Lipzen A."/>
            <person name="Chen C."/>
            <person name="Yanf M."/>
            <person name="Daum C."/>
            <person name="Ng V."/>
            <person name="Clum A."/>
            <person name="Steindorff A."/>
            <person name="Ohm R."/>
            <person name="Martin F."/>
            <person name="Silar P."/>
            <person name="Natvig D."/>
            <person name="Lalanne C."/>
            <person name="Gautier V."/>
            <person name="Ament-Velasquez S.L."/>
            <person name="Kruys A."/>
            <person name="Hutchinson M.I."/>
            <person name="Powell A.J."/>
            <person name="Barry K."/>
            <person name="Miller A.N."/>
            <person name="Grigoriev I.V."/>
            <person name="Debuchy R."/>
            <person name="Gladieux P."/>
            <person name="Thoren M.H."/>
            <person name="Johannesson H."/>
        </authorList>
    </citation>
    <scope>NUCLEOTIDE SEQUENCE</scope>
    <source>
        <strain evidence="4">PSN324</strain>
    </source>
</reference>
<feature type="compositionally biased region" description="Polar residues" evidence="2">
    <location>
        <begin position="685"/>
        <end position="694"/>
    </location>
</feature>
<feature type="region of interest" description="Disordered" evidence="2">
    <location>
        <begin position="643"/>
        <end position="737"/>
    </location>
</feature>
<keyword evidence="1" id="KW-0343">GTPase activation</keyword>
<proteinExistence type="predicted"/>
<feature type="compositionally biased region" description="Pro residues" evidence="2">
    <location>
        <begin position="647"/>
        <end position="670"/>
    </location>
</feature>
<sequence length="768" mass="84387">MRSLVETRTRWHETFKHGSTITDLQQAIRLSNPNSPCTAGLRSVCWKGFLLFRNSPAEEWHQLLQQSRAAYNELSGPVLQFIRHPEQLANLSFDPLADDPDSPWNSIRRDEAVRAEILQDVHRLPDEPFYHQDAIQTMILDLLFVYCKSNPQIGGYRQGMHELLAPIVYVVAQDAVDPSSVVTDDPVDTVMSDLLNSSFIEHDAFALFSRVMEQAAPFYEVPDSDGGPQSSQRNTIVEKSKYIHEVALMKVDRELADHLRDIEVLPQIFLIRWIRLLFGREFAFDQLLRLWDSIFAFDPNLELVDLICVAMLLRIRWTLLAADYSVALQSMLKYPEPLPPHGPHTFVDDALYLRSHFDSAGGIALIFKHTGKAPAAVPVPSTPSNGSATSFQAFGSIRQRTLGARSPLSSPSRLLQHPVNVEALFQGAAKNVMERGEKLGINQAVRDAVGEIRRNVQGLQESRNISRVGHASMGENKLSVFDSPHTTTLLEERNRRLALMLEESVTNLKLLAASDFEGDKVKQLETVEAATANIQFVKACLEDPTLGLPEDEFPTLVALSISSPSEIRSPTVALDTTQVVMTSSAVEEARTALSSPASEGGKGSVLEPVLEASSQELASVGHVDRMDTDAPAEGAIPAQPETQAKIAPPPISPPASAPANSEPPPVPEAPAPVSVKERPKGPVPTRSSIAQSSFAWMLEPDTTVSTTPLNRPASRGSPGRQNTQQHKKRHNPSREKNAFLFGEVTSSETDGGLSTDEIFGLQPIRKGA</sequence>
<evidence type="ECO:0000313" key="4">
    <source>
        <dbReference type="EMBL" id="KAK4462487.1"/>
    </source>
</evidence>
<keyword evidence="5" id="KW-1185">Reference proteome</keyword>
<dbReference type="FunFam" id="1.10.472.80:FF:000038">
    <property type="entry name" value="TBC1 domain family member 5"/>
    <property type="match status" value="1"/>
</dbReference>
<dbReference type="PROSITE" id="PS50086">
    <property type="entry name" value="TBC_RABGAP"/>
    <property type="match status" value="1"/>
</dbReference>
<reference evidence="4" key="1">
    <citation type="journal article" date="2023" name="Mol. Phylogenet. Evol.">
        <title>Genome-scale phylogeny and comparative genomics of the fungal order Sordariales.</title>
        <authorList>
            <person name="Hensen N."/>
            <person name="Bonometti L."/>
            <person name="Westerberg I."/>
            <person name="Brannstrom I.O."/>
            <person name="Guillou S."/>
            <person name="Cros-Aarteil S."/>
            <person name="Calhoun S."/>
            <person name="Haridas S."/>
            <person name="Kuo A."/>
            <person name="Mondo S."/>
            <person name="Pangilinan J."/>
            <person name="Riley R."/>
            <person name="LaButti K."/>
            <person name="Andreopoulos B."/>
            <person name="Lipzen A."/>
            <person name="Chen C."/>
            <person name="Yan M."/>
            <person name="Daum C."/>
            <person name="Ng V."/>
            <person name="Clum A."/>
            <person name="Steindorff A."/>
            <person name="Ohm R.A."/>
            <person name="Martin F."/>
            <person name="Silar P."/>
            <person name="Natvig D.O."/>
            <person name="Lalanne C."/>
            <person name="Gautier V."/>
            <person name="Ament-Velasquez S.L."/>
            <person name="Kruys A."/>
            <person name="Hutchinson M.I."/>
            <person name="Powell A.J."/>
            <person name="Barry K."/>
            <person name="Miller A.N."/>
            <person name="Grigoriev I.V."/>
            <person name="Debuchy R."/>
            <person name="Gladieux P."/>
            <person name="Hiltunen Thoren M."/>
            <person name="Johannesson H."/>
        </authorList>
    </citation>
    <scope>NUCLEOTIDE SEQUENCE</scope>
    <source>
        <strain evidence="4">PSN324</strain>
    </source>
</reference>
<dbReference type="Gene3D" id="1.10.8.270">
    <property type="entry name" value="putative rabgap domain of human tbc1 domain family member 14 like domains"/>
    <property type="match status" value="1"/>
</dbReference>
<dbReference type="SUPFAM" id="SSF47923">
    <property type="entry name" value="Ypt/Rab-GAP domain of gyp1p"/>
    <property type="match status" value="2"/>
</dbReference>
<evidence type="ECO:0000259" key="3">
    <source>
        <dbReference type="PROSITE" id="PS50086"/>
    </source>
</evidence>
<dbReference type="GO" id="GO:0005096">
    <property type="term" value="F:GTPase activator activity"/>
    <property type="evidence" value="ECO:0007669"/>
    <property type="project" value="UniProtKB-KW"/>
</dbReference>
<organism evidence="4 5">
    <name type="scientific">Cladorrhinum samala</name>
    <dbReference type="NCBI Taxonomy" id="585594"/>
    <lineage>
        <taxon>Eukaryota</taxon>
        <taxon>Fungi</taxon>
        <taxon>Dikarya</taxon>
        <taxon>Ascomycota</taxon>
        <taxon>Pezizomycotina</taxon>
        <taxon>Sordariomycetes</taxon>
        <taxon>Sordariomycetidae</taxon>
        <taxon>Sordariales</taxon>
        <taxon>Podosporaceae</taxon>
        <taxon>Cladorrhinum</taxon>
    </lineage>
</organism>
<dbReference type="EMBL" id="MU864971">
    <property type="protein sequence ID" value="KAK4462487.1"/>
    <property type="molecule type" value="Genomic_DNA"/>
</dbReference>
<dbReference type="Gene3D" id="1.10.472.80">
    <property type="entry name" value="Ypt/Rab-GAP domain of gyp1p, domain 3"/>
    <property type="match status" value="1"/>
</dbReference>
<dbReference type="PANTHER" id="PTHR22957:SF337">
    <property type="entry name" value="TBC1 DOMAIN FAMILY MEMBER 5"/>
    <property type="match status" value="1"/>
</dbReference>
<evidence type="ECO:0000313" key="5">
    <source>
        <dbReference type="Proteomes" id="UP001321749"/>
    </source>
</evidence>
<protein>
    <submittedName>
        <fullName evidence="4">Rab-GTPase-TBC domain-containing protein</fullName>
    </submittedName>
</protein>
<comment type="caution">
    <text evidence="4">The sequence shown here is derived from an EMBL/GenBank/DDBJ whole genome shotgun (WGS) entry which is preliminary data.</text>
</comment>
<name>A0AAV9HSQ3_9PEZI</name>
<dbReference type="Pfam" id="PF00566">
    <property type="entry name" value="RabGAP-TBC"/>
    <property type="match status" value="1"/>
</dbReference>
<accession>A0AAV9HSQ3</accession>